<protein>
    <submittedName>
        <fullName evidence="2">Uncharacterized protein</fullName>
    </submittedName>
</protein>
<evidence type="ECO:0000313" key="2">
    <source>
        <dbReference type="EMBL" id="RXE55830.1"/>
    </source>
</evidence>
<keyword evidence="1" id="KW-1133">Transmembrane helix</keyword>
<proteinExistence type="predicted"/>
<dbReference type="Proteomes" id="UP000290932">
    <property type="component" value="Unassembled WGS sequence"/>
</dbReference>
<feature type="transmembrane region" description="Helical" evidence="1">
    <location>
        <begin position="44"/>
        <end position="64"/>
    </location>
</feature>
<reference evidence="2 3" key="1">
    <citation type="journal article" date="2015" name="Int. J. Syst. Evol. Microbiol.">
        <title>Methanoculleus taiwanensis sp. nov., a methanogen isolated from deep marine sediment at the deformation front area near Taiwan.</title>
        <authorList>
            <person name="Weng C.Y."/>
            <person name="Chen S.C."/>
            <person name="Lai M.C."/>
            <person name="Wu S.Y."/>
            <person name="Lin S."/>
            <person name="Yang T.F."/>
            <person name="Chen P.C."/>
        </authorList>
    </citation>
    <scope>NUCLEOTIDE SEQUENCE [LARGE SCALE GENOMIC DNA]</scope>
    <source>
        <strain evidence="2 3">CYW4</strain>
    </source>
</reference>
<feature type="transmembrane region" description="Helical" evidence="1">
    <location>
        <begin position="171"/>
        <end position="193"/>
    </location>
</feature>
<comment type="caution">
    <text evidence="2">The sequence shown here is derived from an EMBL/GenBank/DDBJ whole genome shotgun (WGS) entry which is preliminary data.</text>
</comment>
<gene>
    <name evidence="2" type="ORF">ABH15_06290</name>
</gene>
<keyword evidence="3" id="KW-1185">Reference proteome</keyword>
<feature type="transmembrane region" description="Helical" evidence="1">
    <location>
        <begin position="266"/>
        <end position="283"/>
    </location>
</feature>
<keyword evidence="1" id="KW-0472">Membrane</keyword>
<dbReference type="EMBL" id="LHQS01000002">
    <property type="protein sequence ID" value="RXE55830.1"/>
    <property type="molecule type" value="Genomic_DNA"/>
</dbReference>
<keyword evidence="1" id="KW-0812">Transmembrane</keyword>
<feature type="transmembrane region" description="Helical" evidence="1">
    <location>
        <begin position="70"/>
        <end position="89"/>
    </location>
</feature>
<name>A0A498H1D4_9EURY</name>
<feature type="transmembrane region" description="Helical" evidence="1">
    <location>
        <begin position="131"/>
        <end position="151"/>
    </location>
</feature>
<feature type="transmembrane region" description="Helical" evidence="1">
    <location>
        <begin position="222"/>
        <end position="246"/>
    </location>
</feature>
<dbReference type="AlphaFoldDB" id="A0A498H1D4"/>
<evidence type="ECO:0000313" key="3">
    <source>
        <dbReference type="Proteomes" id="UP000290932"/>
    </source>
</evidence>
<sequence length="405" mass="45923">MPLPEMATEEMYFKELEAVRSSVSEDIASEEQKQTTLLAYNEKLHYTGLFILAALLINIIFLIFLPRYMLYWIISSFILYMVNPFILMIPTNRTKATLPDMKTITEFAGVLRDIGVAKESRTDMTKTIGKVLWDAFFINSQPLAIGFGIIYGLDILFSLHSGFIGGNLDRVAAVLITLQSLAIIIFYAVIWHIKPYNPRFFNSLVGMGQDARKKIRTGWRQGLRVVLFIGALAAVSGILVISAMLLPGMTLNTFLDSIDYSLGWNLLPIILIFLSQVVIARYLQGAYSKELLLQIGDNKIHIFRDRILHRLTELPQTPQEIENPGHLDTLMTEIESLSVAYLRMKVYKADYHDLFGLFPVYLVVPDLHLILDRDAVTVTKSTRMTGQQQKLTAELSDQPPIRSNQ</sequence>
<evidence type="ECO:0000256" key="1">
    <source>
        <dbReference type="SAM" id="Phobius"/>
    </source>
</evidence>
<organism evidence="2 3">
    <name type="scientific">Methanoculleus taiwanensis</name>
    <dbReference type="NCBI Taxonomy" id="1550565"/>
    <lineage>
        <taxon>Archaea</taxon>
        <taxon>Methanobacteriati</taxon>
        <taxon>Methanobacteriota</taxon>
        <taxon>Stenosarchaea group</taxon>
        <taxon>Methanomicrobia</taxon>
        <taxon>Methanomicrobiales</taxon>
        <taxon>Methanomicrobiaceae</taxon>
        <taxon>Methanoculleus</taxon>
    </lineage>
</organism>
<accession>A0A498H1D4</accession>